<dbReference type="InterPro" id="IPR028994">
    <property type="entry name" value="Integrin_alpha_N"/>
</dbReference>
<proteinExistence type="predicted"/>
<reference evidence="3 4" key="1">
    <citation type="submission" date="2020-07" db="EMBL/GenBank/DDBJ databases">
        <title>Sequencing the genomes of 1000 actinobacteria strains.</title>
        <authorList>
            <person name="Klenk H.-P."/>
        </authorList>
    </citation>
    <scope>NUCLEOTIDE SEQUENCE [LARGE SCALE GENOMIC DNA]</scope>
    <source>
        <strain evidence="3 4">DSM 15166</strain>
    </source>
</reference>
<protein>
    <recommendedName>
        <fullName evidence="5">Ig-like domain repeat protein</fullName>
    </recommendedName>
</protein>
<evidence type="ECO:0000313" key="4">
    <source>
        <dbReference type="Proteomes" id="UP000521075"/>
    </source>
</evidence>
<dbReference type="InterPro" id="IPR011044">
    <property type="entry name" value="Quino_amine_DH_bsu"/>
</dbReference>
<dbReference type="EMBL" id="JACCHJ010000001">
    <property type="protein sequence ID" value="NYK09927.1"/>
    <property type="molecule type" value="Genomic_DNA"/>
</dbReference>
<comment type="caution">
    <text evidence="3">The sequence shown here is derived from an EMBL/GenBank/DDBJ whole genome shotgun (WGS) entry which is preliminary data.</text>
</comment>
<sequence length="550" mass="57416">MRRPNAFKSLPALLVAAVLALLPAATATAEDIYQEVAMYRWGSENATQVAISGELIAVTHTNTVDVMRVDEAGTILDVQVIDAPEGAERFGRALALDEAGGRLYIGAYESTRVFEYLLETAGGVWRWDLARTFVPPNGTTVRGFGESISLNGDQLAVGAYGADGGAGAVFAVDLTTGVVQRAGLTGLSGEALLGDEVLLTDDFLIAGAHGTKKRDSTGVRVEAGGVYVWDRRDLTAPRTFIDHPLWDVPEGERKTVYSGTAGGSSGGFGYQIAATATDLFVSSPGELSYTADSLDDPLGGANYPSIDTGTSTRGAVYRFSLSDLHQVGPKIVPPAHTYWSGYNLAAEGNALLFSGANRIDGQLGQTNVYSISSLATASTPGDLMRQQPEPVQVLRGSDIEPGDWFGGNLSAGGTRVDGGRAIVASTGAANSKPGKAYLFSPIIPNVVEWPMAVQAPSIVYGQHGTITASVPGLATSVTVQLELDGDQHETDTDATGTATFELAPAQHPAGTYPAEVSFVAPGGRDTGRATTDYVVAKAPTTVVNTNVEVR</sequence>
<name>A0A853DNU1_9MICO</name>
<dbReference type="AlphaFoldDB" id="A0A853DNU1"/>
<evidence type="ECO:0000313" key="3">
    <source>
        <dbReference type="EMBL" id="NYK09927.1"/>
    </source>
</evidence>
<keyword evidence="1 2" id="KW-0732">Signal</keyword>
<feature type="chain" id="PRO_5032449526" description="Ig-like domain repeat protein" evidence="2">
    <location>
        <begin position="30"/>
        <end position="550"/>
    </location>
</feature>
<evidence type="ECO:0000256" key="1">
    <source>
        <dbReference type="ARBA" id="ARBA00022729"/>
    </source>
</evidence>
<accession>A0A853DNU1</accession>
<dbReference type="Gene3D" id="2.130.10.130">
    <property type="entry name" value="Integrin alpha, N-terminal"/>
    <property type="match status" value="1"/>
</dbReference>
<keyword evidence="4" id="KW-1185">Reference proteome</keyword>
<dbReference type="Proteomes" id="UP000521075">
    <property type="component" value="Unassembled WGS sequence"/>
</dbReference>
<evidence type="ECO:0008006" key="5">
    <source>
        <dbReference type="Google" id="ProtNLM"/>
    </source>
</evidence>
<evidence type="ECO:0000256" key="2">
    <source>
        <dbReference type="SAM" id="SignalP"/>
    </source>
</evidence>
<gene>
    <name evidence="3" type="ORF">HNR14_001808</name>
</gene>
<dbReference type="InterPro" id="IPR013517">
    <property type="entry name" value="FG-GAP"/>
</dbReference>
<dbReference type="Pfam" id="PF14312">
    <property type="entry name" value="FG-GAP_2"/>
    <property type="match status" value="1"/>
</dbReference>
<organism evidence="3 4">
    <name type="scientific">Leifsonia naganoensis</name>
    <dbReference type="NCBI Taxonomy" id="150025"/>
    <lineage>
        <taxon>Bacteria</taxon>
        <taxon>Bacillati</taxon>
        <taxon>Actinomycetota</taxon>
        <taxon>Actinomycetes</taxon>
        <taxon>Micrococcales</taxon>
        <taxon>Microbacteriaceae</taxon>
        <taxon>Leifsonia</taxon>
    </lineage>
</organism>
<dbReference type="PANTHER" id="PTHR36220:SF1">
    <property type="entry name" value="GAMMA TUBULIN COMPLEX COMPONENT C-TERMINAL DOMAIN-CONTAINING PROTEIN"/>
    <property type="match status" value="1"/>
</dbReference>
<dbReference type="SUPFAM" id="SSF50969">
    <property type="entry name" value="YVTN repeat-like/Quinoprotein amine dehydrogenase"/>
    <property type="match status" value="1"/>
</dbReference>
<dbReference type="PANTHER" id="PTHR36220">
    <property type="entry name" value="UNNAMED PRODUCT"/>
    <property type="match status" value="1"/>
</dbReference>
<feature type="signal peptide" evidence="2">
    <location>
        <begin position="1"/>
        <end position="29"/>
    </location>
</feature>
<dbReference type="RefSeq" id="WP_179700768.1">
    <property type="nucleotide sequence ID" value="NZ_BAAAHA010000011.1"/>
</dbReference>